<dbReference type="SUPFAM" id="SSF48452">
    <property type="entry name" value="TPR-like"/>
    <property type="match status" value="1"/>
</dbReference>
<dbReference type="InterPro" id="IPR050807">
    <property type="entry name" value="TransReg_Diox_bact_type"/>
</dbReference>
<keyword evidence="1" id="KW-0238">DNA-binding</keyword>
<dbReference type="RefSeq" id="WP_226538910.1">
    <property type="nucleotide sequence ID" value="NZ_CP129013.1"/>
</dbReference>
<proteinExistence type="predicted"/>
<dbReference type="EMBL" id="CP129013">
    <property type="protein sequence ID" value="WLR43088.1"/>
    <property type="molecule type" value="Genomic_DNA"/>
</dbReference>
<evidence type="ECO:0000259" key="2">
    <source>
        <dbReference type="PROSITE" id="PS50943"/>
    </source>
</evidence>
<dbReference type="PANTHER" id="PTHR46797">
    <property type="entry name" value="HTH-TYPE TRANSCRIPTIONAL REGULATOR"/>
    <property type="match status" value="1"/>
</dbReference>
<dbReference type="SMART" id="SM00530">
    <property type="entry name" value="HTH_XRE"/>
    <property type="match status" value="1"/>
</dbReference>
<name>A0ABY9JWD8_9BACI</name>
<dbReference type="PANTHER" id="PTHR46797:SF1">
    <property type="entry name" value="METHYLPHOSPHONATE SYNTHASE"/>
    <property type="match status" value="1"/>
</dbReference>
<evidence type="ECO:0000313" key="3">
    <source>
        <dbReference type="EMBL" id="WLR43088.1"/>
    </source>
</evidence>
<dbReference type="CDD" id="cd00093">
    <property type="entry name" value="HTH_XRE"/>
    <property type="match status" value="1"/>
</dbReference>
<dbReference type="InterPro" id="IPR010982">
    <property type="entry name" value="Lambda_DNA-bd_dom_sf"/>
</dbReference>
<dbReference type="Pfam" id="PF01381">
    <property type="entry name" value="HTH_3"/>
    <property type="match status" value="1"/>
</dbReference>
<dbReference type="PROSITE" id="PS50943">
    <property type="entry name" value="HTH_CROC1"/>
    <property type="match status" value="1"/>
</dbReference>
<dbReference type="Gene3D" id="1.25.40.10">
    <property type="entry name" value="Tetratricopeptide repeat domain"/>
    <property type="match status" value="1"/>
</dbReference>
<sequence length="446" mass="54147">MEIGNRIRFYRIQKNMTQEELAKGIISTSYLSKIENNQTQPSGEVLSYLSKRLDIQLIEQEEITLMEDLFKWYEDIIHYRKNEVESQYELLKDRINFSNDTTALIFFTLFELRYFFFAGKHEYLDRSLEKINLYSDILEDKMIYFFYKFKGMYHYVNRQYIKALDHLKYAEEHISNQMAFESWEKADLFYMIGLCLNQMRKPALSIQYTNSALLIFRSVYNLRRCGEAQVLLGLNFQRVNEFKKAYENYQLALVIAKQLDETDLLGIIYHNIGYYHFNQLEYEKALTNFNLALQYKKIEREESMLVTMYWIMQTFYFQDNKDQVALWLEKGEELLKRYPRKDFEYRFKVFRFLMEEILDEVFEKFLEKEVIPYFKDQNYEDEVILFSKFLAVHFENQNKYKAACHYYRMVINAVNEQNNRTNAYDRIIQLHANKIKAKSQKVITKV</sequence>
<protein>
    <submittedName>
        <fullName evidence="3">Helix-turn-helix transcriptional regulator</fullName>
    </submittedName>
</protein>
<dbReference type="Proteomes" id="UP001197974">
    <property type="component" value="Chromosome"/>
</dbReference>
<accession>A0ABY9JWD8</accession>
<keyword evidence="4" id="KW-1185">Reference proteome</keyword>
<dbReference type="InterPro" id="IPR019734">
    <property type="entry name" value="TPR_rpt"/>
</dbReference>
<reference evidence="3 4" key="1">
    <citation type="submission" date="2023-06" db="EMBL/GenBank/DDBJ databases">
        <title>Five Gram-positive bacteria isolated from mangrove sediments in Shenzhen, Guangdong, China.</title>
        <authorList>
            <person name="Yu S."/>
            <person name="Zheng W."/>
            <person name="Huang Y."/>
        </authorList>
    </citation>
    <scope>NUCLEOTIDE SEQUENCE [LARGE SCALE GENOMIC DNA]</scope>
    <source>
        <strain evidence="3 4">SaN35-3</strain>
    </source>
</reference>
<dbReference type="InterPro" id="IPR001387">
    <property type="entry name" value="Cro/C1-type_HTH"/>
</dbReference>
<dbReference type="SUPFAM" id="SSF47413">
    <property type="entry name" value="lambda repressor-like DNA-binding domains"/>
    <property type="match status" value="1"/>
</dbReference>
<feature type="domain" description="HTH cro/C1-type" evidence="2">
    <location>
        <begin position="7"/>
        <end position="60"/>
    </location>
</feature>
<gene>
    <name evidence="3" type="ORF">LC087_02445</name>
</gene>
<dbReference type="Gene3D" id="1.10.260.40">
    <property type="entry name" value="lambda repressor-like DNA-binding domains"/>
    <property type="match status" value="1"/>
</dbReference>
<dbReference type="InterPro" id="IPR011990">
    <property type="entry name" value="TPR-like_helical_dom_sf"/>
</dbReference>
<organism evidence="3 4">
    <name type="scientific">Bacillus carboniphilus</name>
    <dbReference type="NCBI Taxonomy" id="86663"/>
    <lineage>
        <taxon>Bacteria</taxon>
        <taxon>Bacillati</taxon>
        <taxon>Bacillota</taxon>
        <taxon>Bacilli</taxon>
        <taxon>Bacillales</taxon>
        <taxon>Bacillaceae</taxon>
        <taxon>Bacillus</taxon>
    </lineage>
</organism>
<dbReference type="SMART" id="SM00028">
    <property type="entry name" value="TPR"/>
    <property type="match status" value="5"/>
</dbReference>
<evidence type="ECO:0000313" key="4">
    <source>
        <dbReference type="Proteomes" id="UP001197974"/>
    </source>
</evidence>
<evidence type="ECO:0000256" key="1">
    <source>
        <dbReference type="ARBA" id="ARBA00023125"/>
    </source>
</evidence>